<comment type="similarity">
    <text evidence="1">Belongs to the UPF0161 family.</text>
</comment>
<dbReference type="SMART" id="SM01234">
    <property type="entry name" value="Haemolytic"/>
    <property type="match status" value="1"/>
</dbReference>
<comment type="subcellular location">
    <subcellularLocation>
        <location evidence="1">Cell membrane</location>
        <topology evidence="1">Peripheral membrane protein</topology>
        <orientation evidence="1">Cytoplasmic side</orientation>
    </subcellularLocation>
</comment>
<dbReference type="InterPro" id="IPR002696">
    <property type="entry name" value="Membr_insert_effic_factor_YidD"/>
</dbReference>
<dbReference type="RefSeq" id="WP_301200435.1">
    <property type="nucleotide sequence ID" value="NZ_JAPDPI010000029.1"/>
</dbReference>
<evidence type="ECO:0000313" key="3">
    <source>
        <dbReference type="EMBL" id="MCW3806731.1"/>
    </source>
</evidence>
<name>A0AAE3MFY1_9BACT</name>
<reference evidence="3" key="1">
    <citation type="submission" date="2022-10" db="EMBL/GenBank/DDBJ databases">
        <authorList>
            <person name="Yu W.X."/>
        </authorList>
    </citation>
    <scope>NUCLEOTIDE SEQUENCE</scope>
    <source>
        <strain evidence="3">D04</strain>
    </source>
</reference>
<gene>
    <name evidence="3" type="primary">yidD</name>
    <name evidence="3" type="ORF">OM074_13930</name>
</gene>
<sequence>MQLIKWAINSIKAALVFILIIPIKIYQHAISPMFGASCRYTPTCSAYAVEALKKHGPFKGAYLAIKRILSCNPWGGHGHDPVP</sequence>
<keyword evidence="1" id="KW-1003">Cell membrane</keyword>
<evidence type="ECO:0000313" key="4">
    <source>
        <dbReference type="Proteomes" id="UP001207408"/>
    </source>
</evidence>
<comment type="function">
    <text evidence="1">Could be involved in insertion of integral membrane proteins into the membrane.</text>
</comment>
<protein>
    <recommendedName>
        <fullName evidence="1">Putative membrane protein insertion efficiency factor</fullName>
    </recommendedName>
</protein>
<dbReference type="AlphaFoldDB" id="A0AAE3MFY1"/>
<dbReference type="Pfam" id="PF01809">
    <property type="entry name" value="YidD"/>
    <property type="match status" value="1"/>
</dbReference>
<feature type="transmembrane region" description="Helical" evidence="2">
    <location>
        <begin position="6"/>
        <end position="26"/>
    </location>
</feature>
<accession>A0AAE3MFY1</accession>
<keyword evidence="4" id="KW-1185">Reference proteome</keyword>
<dbReference type="PANTHER" id="PTHR33383:SF1">
    <property type="entry name" value="MEMBRANE PROTEIN INSERTION EFFICIENCY FACTOR-RELATED"/>
    <property type="match status" value="1"/>
</dbReference>
<comment type="caution">
    <text evidence="3">The sequence shown here is derived from an EMBL/GenBank/DDBJ whole genome shotgun (WGS) entry which is preliminary data.</text>
</comment>
<keyword evidence="1 2" id="KW-0472">Membrane</keyword>
<keyword evidence="2" id="KW-1133">Transmembrane helix</keyword>
<proteinExistence type="inferred from homology"/>
<dbReference type="EMBL" id="JAPDPI010000029">
    <property type="protein sequence ID" value="MCW3806731.1"/>
    <property type="molecule type" value="Genomic_DNA"/>
</dbReference>
<dbReference type="HAMAP" id="MF_00386">
    <property type="entry name" value="UPF0161_YidD"/>
    <property type="match status" value="1"/>
</dbReference>
<evidence type="ECO:0000256" key="2">
    <source>
        <dbReference type="SAM" id="Phobius"/>
    </source>
</evidence>
<dbReference type="GO" id="GO:0005886">
    <property type="term" value="C:plasma membrane"/>
    <property type="evidence" value="ECO:0007669"/>
    <property type="project" value="UniProtKB-SubCell"/>
</dbReference>
<evidence type="ECO:0000256" key="1">
    <source>
        <dbReference type="HAMAP-Rule" id="MF_00386"/>
    </source>
</evidence>
<organism evidence="3 4">
    <name type="scientific">Plebeiibacterium marinum</name>
    <dbReference type="NCBI Taxonomy" id="2992111"/>
    <lineage>
        <taxon>Bacteria</taxon>
        <taxon>Pseudomonadati</taxon>
        <taxon>Bacteroidota</taxon>
        <taxon>Bacteroidia</taxon>
        <taxon>Marinilabiliales</taxon>
        <taxon>Marinilabiliaceae</taxon>
        <taxon>Plebeiibacterium</taxon>
    </lineage>
</organism>
<dbReference type="NCBIfam" id="TIGR00278">
    <property type="entry name" value="membrane protein insertion efficiency factor YidD"/>
    <property type="match status" value="1"/>
</dbReference>
<dbReference type="PANTHER" id="PTHR33383">
    <property type="entry name" value="MEMBRANE PROTEIN INSERTION EFFICIENCY FACTOR-RELATED"/>
    <property type="match status" value="1"/>
</dbReference>
<dbReference type="Proteomes" id="UP001207408">
    <property type="component" value="Unassembled WGS sequence"/>
</dbReference>
<keyword evidence="2" id="KW-0812">Transmembrane</keyword>